<proteinExistence type="predicted"/>
<dbReference type="InterPro" id="IPR021122">
    <property type="entry name" value="RNA_ligase_dom_REL/Rnl2"/>
</dbReference>
<accession>A0A401Z7F6</accession>
<dbReference type="InterPro" id="IPR012646">
    <property type="entry name" value="RNA_ligase_DRB0094"/>
</dbReference>
<organism evidence="2 3">
    <name type="scientific">Dictyobacter aurantiacus</name>
    <dbReference type="NCBI Taxonomy" id="1936993"/>
    <lineage>
        <taxon>Bacteria</taxon>
        <taxon>Bacillati</taxon>
        <taxon>Chloroflexota</taxon>
        <taxon>Ktedonobacteria</taxon>
        <taxon>Ktedonobacterales</taxon>
        <taxon>Dictyobacteraceae</taxon>
        <taxon>Dictyobacter</taxon>
    </lineage>
</organism>
<dbReference type="EMBL" id="BIFQ01000001">
    <property type="protein sequence ID" value="GCE02782.1"/>
    <property type="molecule type" value="Genomic_DNA"/>
</dbReference>
<comment type="caution">
    <text evidence="2">The sequence shown here is derived from an EMBL/GenBank/DDBJ whole genome shotgun (WGS) entry which is preliminary data.</text>
</comment>
<dbReference type="Proteomes" id="UP000287224">
    <property type="component" value="Unassembled WGS sequence"/>
</dbReference>
<evidence type="ECO:0000259" key="1">
    <source>
        <dbReference type="Pfam" id="PF09414"/>
    </source>
</evidence>
<keyword evidence="2" id="KW-0436">Ligase</keyword>
<dbReference type="Pfam" id="PF09414">
    <property type="entry name" value="RNA_ligase"/>
    <property type="match status" value="1"/>
</dbReference>
<name>A0A401Z7F6_9CHLR</name>
<dbReference type="InterPro" id="IPR012340">
    <property type="entry name" value="NA-bd_OB-fold"/>
</dbReference>
<reference evidence="3" key="1">
    <citation type="submission" date="2018-12" db="EMBL/GenBank/DDBJ databases">
        <title>Tengunoibacter tsumagoiensis gen. nov., sp. nov., Dictyobacter kobayashii sp. nov., D. alpinus sp. nov., and D. joshuensis sp. nov. and description of Dictyobacteraceae fam. nov. within the order Ktedonobacterales isolated from Tengu-no-mugimeshi.</title>
        <authorList>
            <person name="Wang C.M."/>
            <person name="Zheng Y."/>
            <person name="Sakai Y."/>
            <person name="Toyoda A."/>
            <person name="Minakuchi Y."/>
            <person name="Abe K."/>
            <person name="Yokota A."/>
            <person name="Yabe S."/>
        </authorList>
    </citation>
    <scope>NUCLEOTIDE SEQUENCE [LARGE SCALE GENOMIC DNA]</scope>
    <source>
        <strain evidence="3">S-27</strain>
    </source>
</reference>
<dbReference type="NCBIfam" id="TIGR02306">
    <property type="entry name" value="RNA_lig_DRB0094"/>
    <property type="match status" value="1"/>
</dbReference>
<dbReference type="Gene3D" id="2.40.50.140">
    <property type="entry name" value="Nucleic acid-binding proteins"/>
    <property type="match status" value="1"/>
</dbReference>
<evidence type="ECO:0000313" key="3">
    <source>
        <dbReference type="Proteomes" id="UP000287224"/>
    </source>
</evidence>
<dbReference type="Gene3D" id="3.30.470.30">
    <property type="entry name" value="DNA ligase/mRNA capping enzyme"/>
    <property type="match status" value="1"/>
</dbReference>
<protein>
    <submittedName>
        <fullName evidence="2">RNA ligase</fullName>
    </submittedName>
</protein>
<sequence>MRIVSTLIVPVAVIEKITPHSNADALELAQVLGWQLVIKKDQYEVGDKIVYFPVDTVLPLEVSERFGVTKYLSKQRIRCARLRGEPSFGLAVRSDDESWEIGENVADYYGAKKFEPPIRPGQGDAEQDHPLFMEYTDIENMRNYPAIFEEGETVVLTEKIHGTNSRVGLIEGELMGGSKAVRRKRPADDAFSSNIYWSPLALEPVRNVLEELGKYHRQIILFGEVYGSKIQSLHYGHKGILGFRAFDLMIDGQYQNWPDFLAICQQYGIETVPVVATIPFDLQEVKRYSEGKTLLMENGAHMREGLVVRPLVERNNPKIGRVILKYVSDTYLFGEKTDYTDQ</sequence>
<dbReference type="GO" id="GO:0016874">
    <property type="term" value="F:ligase activity"/>
    <property type="evidence" value="ECO:0007669"/>
    <property type="project" value="UniProtKB-KW"/>
</dbReference>
<feature type="domain" description="RNA ligase" evidence="1">
    <location>
        <begin position="153"/>
        <end position="327"/>
    </location>
</feature>
<gene>
    <name evidence="2" type="ORF">KDAU_01110</name>
</gene>
<dbReference type="SUPFAM" id="SSF56091">
    <property type="entry name" value="DNA ligase/mRNA capping enzyme, catalytic domain"/>
    <property type="match status" value="1"/>
</dbReference>
<dbReference type="AlphaFoldDB" id="A0A401Z7F6"/>
<dbReference type="Pfam" id="PF21189">
    <property type="entry name" value="PHA02142"/>
    <property type="match status" value="1"/>
</dbReference>
<keyword evidence="3" id="KW-1185">Reference proteome</keyword>
<evidence type="ECO:0000313" key="2">
    <source>
        <dbReference type="EMBL" id="GCE02782.1"/>
    </source>
</evidence>